<dbReference type="InterPro" id="IPR011566">
    <property type="entry name" value="Ubq_synth_Coq7"/>
</dbReference>
<dbReference type="GO" id="GO:0006744">
    <property type="term" value="P:ubiquinone biosynthetic process"/>
    <property type="evidence" value="ECO:0007669"/>
    <property type="project" value="InterPro"/>
</dbReference>
<proteinExistence type="predicted"/>
<dbReference type="AlphaFoldDB" id="A0A0R3W9J0"/>
<dbReference type="STRING" id="60517.A0A0R3W9J0"/>
<dbReference type="OrthoDB" id="275371at2759"/>
<evidence type="ECO:0000313" key="1">
    <source>
        <dbReference type="EMBL" id="VDK37900.1"/>
    </source>
</evidence>
<dbReference type="Proteomes" id="UP000282613">
    <property type="component" value="Unassembled WGS sequence"/>
</dbReference>
<dbReference type="GO" id="GO:0008682">
    <property type="term" value="F:3-demethoxyubiquinol 3-hydroxylase activity"/>
    <property type="evidence" value="ECO:0007669"/>
    <property type="project" value="TreeGrafter"/>
</dbReference>
<dbReference type="EMBL" id="UYRS01018577">
    <property type="protein sequence ID" value="VDK37900.1"/>
    <property type="molecule type" value="Genomic_DNA"/>
</dbReference>
<dbReference type="WBParaSite" id="TASK_0000712001-mRNA-1">
    <property type="protein sequence ID" value="TASK_0000712001-mRNA-1"/>
    <property type="gene ID" value="TASK_0000712001"/>
</dbReference>
<dbReference type="GO" id="GO:0005743">
    <property type="term" value="C:mitochondrial inner membrane"/>
    <property type="evidence" value="ECO:0007669"/>
    <property type="project" value="TreeGrafter"/>
</dbReference>
<accession>A0A0R3W9J0</accession>
<evidence type="ECO:0000313" key="3">
    <source>
        <dbReference type="WBParaSite" id="TASK_0000712001-mRNA-1"/>
    </source>
</evidence>
<evidence type="ECO:0000313" key="2">
    <source>
        <dbReference type="Proteomes" id="UP000282613"/>
    </source>
</evidence>
<protein>
    <submittedName>
        <fullName evidence="3">5-demethoxyubiquinone hydroxylase, mitochondrial</fullName>
    </submittedName>
</protein>
<dbReference type="PANTHER" id="PTHR11237:SF4">
    <property type="entry name" value="5-DEMETHOXYUBIQUINONE HYDROXYLASE, MITOCHONDRIAL"/>
    <property type="match status" value="1"/>
</dbReference>
<reference evidence="3" key="1">
    <citation type="submission" date="2017-02" db="UniProtKB">
        <authorList>
            <consortium name="WormBaseParasite"/>
        </authorList>
    </citation>
    <scope>IDENTIFICATION</scope>
</reference>
<reference evidence="1 2" key="2">
    <citation type="submission" date="2018-11" db="EMBL/GenBank/DDBJ databases">
        <authorList>
            <consortium name="Pathogen Informatics"/>
        </authorList>
    </citation>
    <scope>NUCLEOTIDE SEQUENCE [LARGE SCALE GENOMIC DNA]</scope>
</reference>
<gene>
    <name evidence="1" type="ORF">TASK_LOCUS7121</name>
</gene>
<organism evidence="3">
    <name type="scientific">Taenia asiatica</name>
    <name type="common">Asian tapeworm</name>
    <dbReference type="NCBI Taxonomy" id="60517"/>
    <lineage>
        <taxon>Eukaryota</taxon>
        <taxon>Metazoa</taxon>
        <taxon>Spiralia</taxon>
        <taxon>Lophotrochozoa</taxon>
        <taxon>Platyhelminthes</taxon>
        <taxon>Cestoda</taxon>
        <taxon>Eucestoda</taxon>
        <taxon>Cyclophyllidea</taxon>
        <taxon>Taeniidae</taxon>
        <taxon>Taenia</taxon>
    </lineage>
</organism>
<sequence length="181" mass="20441">MVIRCSVQTRKLLDKLLRVDHAKGLAAKYMYKGQLAVLSNGHASSAIERNLTRENSSISKFEELIPLHRARPSLLMPLWKTAGFAFGIATAFFGEEAALTCKSAVEVAIGEYYNHQIRELLADDPVSHAELLEILKEFRDRDLEQHNLLLENDSDLPPFHRQLSRFVKLATLASIKVTEKI</sequence>
<name>A0A0R3W9J0_TAEAS</name>
<dbReference type="PANTHER" id="PTHR11237">
    <property type="entry name" value="COENZYME Q10 BIOSYNTHESIS PROTEIN 7"/>
    <property type="match status" value="1"/>
</dbReference>
<keyword evidence="2" id="KW-1185">Reference proteome</keyword>
<dbReference type="Pfam" id="PF03232">
    <property type="entry name" value="COQ7"/>
    <property type="match status" value="1"/>
</dbReference>